<dbReference type="EMBL" id="UGQL01000001">
    <property type="protein sequence ID" value="STZ27679.1"/>
    <property type="molecule type" value="Genomic_DNA"/>
</dbReference>
<organism evidence="1 2">
    <name type="scientific">Myroides odoratus</name>
    <name type="common">Flavobacterium odoratum</name>
    <dbReference type="NCBI Taxonomy" id="256"/>
    <lineage>
        <taxon>Bacteria</taxon>
        <taxon>Pseudomonadati</taxon>
        <taxon>Bacteroidota</taxon>
        <taxon>Flavobacteriia</taxon>
        <taxon>Flavobacteriales</taxon>
        <taxon>Flavobacteriaceae</taxon>
        <taxon>Myroides</taxon>
    </lineage>
</organism>
<keyword evidence="2" id="KW-1185">Reference proteome</keyword>
<protein>
    <submittedName>
        <fullName evidence="1">Uncharacterized protein</fullName>
    </submittedName>
</protein>
<sequence>MVNAIVYIASFGRVDSSVYKLNYRNTSLFNKYPWFKRFSFGKKQESLYF</sequence>
<gene>
    <name evidence="1" type="ORF">NCTC11179_01215</name>
</gene>
<proteinExistence type="predicted"/>
<dbReference type="Proteomes" id="UP000255024">
    <property type="component" value="Unassembled WGS sequence"/>
</dbReference>
<accession>A0A378RMX2</accession>
<dbReference type="AlphaFoldDB" id="A0A378RMX2"/>
<reference evidence="1 2" key="1">
    <citation type="submission" date="2018-06" db="EMBL/GenBank/DDBJ databases">
        <authorList>
            <consortium name="Pathogen Informatics"/>
            <person name="Doyle S."/>
        </authorList>
    </citation>
    <scope>NUCLEOTIDE SEQUENCE [LARGE SCALE GENOMIC DNA]</scope>
    <source>
        <strain evidence="1 2">NCTC11179</strain>
    </source>
</reference>
<name>A0A378RMX2_MYROD</name>
<evidence type="ECO:0000313" key="2">
    <source>
        <dbReference type="Proteomes" id="UP000255024"/>
    </source>
</evidence>
<evidence type="ECO:0000313" key="1">
    <source>
        <dbReference type="EMBL" id="STZ27679.1"/>
    </source>
</evidence>